<dbReference type="Pfam" id="PF18273">
    <property type="entry name" value="T3RM_EcoP15I_C"/>
    <property type="match status" value="1"/>
</dbReference>
<accession>A0A1W1C4P2</accession>
<feature type="domain" description="Type III R-M EcoP15I C-terminal" evidence="1">
    <location>
        <begin position="105"/>
        <end position="201"/>
    </location>
</feature>
<proteinExistence type="predicted"/>
<dbReference type="GO" id="GO:0009007">
    <property type="term" value="F:site-specific DNA-methyltransferase (adenine-specific) activity"/>
    <property type="evidence" value="ECO:0007669"/>
    <property type="project" value="UniProtKB-EC"/>
</dbReference>
<dbReference type="EMBL" id="FPHB01000048">
    <property type="protein sequence ID" value="SFV60691.1"/>
    <property type="molecule type" value="Genomic_DNA"/>
</dbReference>
<sequence length="209" mass="24379">MQLNSEDGGDRRYILVQLPEPIDPKKNKTAYEFVHNELKVENPTIFDITKERLLRAGEKIAENAQNVDIGFKIFETVPIWEDYGFEAEEFNPTLPMFDANSLSLEDLETLLITWKTYDGIDLAQDLESIDLDGYIGHYFDNKLYLIYKGFETKHLVRLIEEIDTNRAFSPSTIIAFGYNFESKTLRELAENLKNYANKKEIDIDFIVRY</sequence>
<dbReference type="InterPro" id="IPR041405">
    <property type="entry name" value="T3RM_EcoP15I_C"/>
</dbReference>
<reference evidence="2" key="1">
    <citation type="submission" date="2016-10" db="EMBL/GenBank/DDBJ databases">
        <authorList>
            <person name="de Groot N.N."/>
        </authorList>
    </citation>
    <scope>NUCLEOTIDE SEQUENCE</scope>
</reference>
<evidence type="ECO:0000313" key="2">
    <source>
        <dbReference type="EMBL" id="SFV60691.1"/>
    </source>
</evidence>
<organism evidence="2">
    <name type="scientific">hydrothermal vent metagenome</name>
    <dbReference type="NCBI Taxonomy" id="652676"/>
    <lineage>
        <taxon>unclassified sequences</taxon>
        <taxon>metagenomes</taxon>
        <taxon>ecological metagenomes</taxon>
    </lineage>
</organism>
<gene>
    <name evidence="2" type="ORF">MNB_SM-7-788</name>
</gene>
<dbReference type="AlphaFoldDB" id="A0A1W1C4P2"/>
<name>A0A1W1C4P2_9ZZZZ</name>
<dbReference type="EC" id="2.1.1.72" evidence="2"/>
<protein>
    <submittedName>
        <fullName evidence="2">Type III restriction-modification system methylation subunit</fullName>
        <ecNumber evidence="2">2.1.1.72</ecNumber>
    </submittedName>
</protein>
<evidence type="ECO:0000259" key="1">
    <source>
        <dbReference type="Pfam" id="PF18273"/>
    </source>
</evidence>
<keyword evidence="2" id="KW-0808">Transferase</keyword>
<dbReference type="GO" id="GO:0032259">
    <property type="term" value="P:methylation"/>
    <property type="evidence" value="ECO:0007669"/>
    <property type="project" value="UniProtKB-KW"/>
</dbReference>
<keyword evidence="2" id="KW-0489">Methyltransferase</keyword>